<organism evidence="1 2">
    <name type="scientific">Orycteropus afer afer</name>
    <dbReference type="NCBI Taxonomy" id="1230840"/>
    <lineage>
        <taxon>Eukaryota</taxon>
        <taxon>Metazoa</taxon>
        <taxon>Chordata</taxon>
        <taxon>Craniata</taxon>
        <taxon>Vertebrata</taxon>
        <taxon>Euteleostomi</taxon>
        <taxon>Mammalia</taxon>
        <taxon>Eutheria</taxon>
        <taxon>Afrotheria</taxon>
        <taxon>Tubulidentata</taxon>
        <taxon>Orycteropodidae</taxon>
        <taxon>Orycteropus</taxon>
    </lineage>
</organism>
<evidence type="ECO:0000313" key="2">
    <source>
        <dbReference type="RefSeq" id="XP_042639147.1"/>
    </source>
</evidence>
<name>A0AC54Z7G1_ORYAF</name>
<protein>
    <submittedName>
        <fullName evidence="2">Spermatogenesis-associated protein 7</fullName>
    </submittedName>
</protein>
<evidence type="ECO:0000313" key="1">
    <source>
        <dbReference type="Proteomes" id="UP000694850"/>
    </source>
</evidence>
<gene>
    <name evidence="2" type="primary">SPATA7</name>
</gene>
<reference evidence="2" key="1">
    <citation type="submission" date="2025-08" db="UniProtKB">
        <authorList>
            <consortium name="RefSeq"/>
        </authorList>
    </citation>
    <scope>IDENTIFICATION</scope>
</reference>
<accession>A0AC54Z7G1</accession>
<dbReference type="RefSeq" id="XP_042639147.1">
    <property type="nucleotide sequence ID" value="XM_042783213.1"/>
</dbReference>
<dbReference type="Proteomes" id="UP000694850">
    <property type="component" value="Unplaced"/>
</dbReference>
<keyword evidence="1" id="KW-1185">Reference proteome</keyword>
<sequence length="595" mass="67100">MNAKVQGKILPRYDPSCLLKGHLSTKSNAFCTDSSSLRLSTLYLVKSHMAAHYNKILSAKAAVDCSVPLSMSTSIKYADEQRREKLKREFARYEKELRLAKAAAQTNSKNNSKSSLNNLQKSLGDMQEEADVIIEEVNEFPSFARSPVPSSERLLLGPSKSSKVLVNGTVKNSSSSLSTMDCTASRPGKLSSGTAYGRGPRSTFPNPHRLQLAISKAPSGDLLDKHSELFSNKQLPFTPRTLKTEAKSFLSQYRYYTPARRKKHQRIEAETQTELSSFNSDFERAETENLTDSKVNIKQAPSCLTHSTEEKITPSPSQEYGLTWDDIKDGIRQHSSPRMISQYSLQPSSGRKIHSAEEELLYLSFIEDITDEILKLGLFSNRFLERLFERHVKENKHRLEEGKMRHLLHVLKVNLGFLSEQNSAKQNDVNMLTLCDFEKTDNSEQNEFKNEHEVTIRQECRDYQKALDMLLPAQKDASEIVPSPNDFFLPISKTKKYSEAVIIQQRNEETNLEPSTWDEKAPSVSDSLLDPETCVNVIEGDSDTERAETSNELACLSLHLSQSALFSRVTGDNHDMEGPTLRIMEMSIDDCPLNV</sequence>
<proteinExistence type="predicted"/>